<dbReference type="CDD" id="cd00593">
    <property type="entry name" value="RIBOc"/>
    <property type="match status" value="1"/>
</dbReference>
<dbReference type="GO" id="GO:0003723">
    <property type="term" value="F:RNA binding"/>
    <property type="evidence" value="ECO:0007669"/>
    <property type="project" value="TreeGrafter"/>
</dbReference>
<dbReference type="Gramene" id="Psat01G0409400-T1">
    <property type="protein sequence ID" value="KAI5446111.1"/>
    <property type="gene ID" value="KIW84_014094"/>
</dbReference>
<feature type="domain" description="RNase III" evidence="2">
    <location>
        <begin position="207"/>
        <end position="324"/>
    </location>
</feature>
<dbReference type="GO" id="GO:0005737">
    <property type="term" value="C:cytoplasm"/>
    <property type="evidence" value="ECO:0007669"/>
    <property type="project" value="TreeGrafter"/>
</dbReference>
<dbReference type="PANTHER" id="PTHR14950:SF46">
    <property type="entry name" value="ENDORIBONUCLEASE DICER HOMOLOG 3"/>
    <property type="match status" value="1"/>
</dbReference>
<name>A0A9D5BM89_PEA</name>
<evidence type="ECO:0000259" key="3">
    <source>
        <dbReference type="PROSITE" id="PS51194"/>
    </source>
</evidence>
<keyword evidence="1" id="KW-0378">Hydrolase</keyword>
<dbReference type="PROSITE" id="PS51194">
    <property type="entry name" value="HELICASE_CTER"/>
    <property type="match status" value="1"/>
</dbReference>
<dbReference type="FunFam" id="3.40.50.300:FF:002859">
    <property type="entry name" value="putative pre-mRNA-splicing factor ATP-dependent RNA helicase DHX16 isoform X1"/>
    <property type="match status" value="1"/>
</dbReference>
<dbReference type="PROSITE" id="PS00517">
    <property type="entry name" value="RNASE_3_1"/>
    <property type="match status" value="1"/>
</dbReference>
<dbReference type="Gene3D" id="1.10.1520.10">
    <property type="entry name" value="Ribonuclease III domain"/>
    <property type="match status" value="1"/>
</dbReference>
<proteinExistence type="predicted"/>
<feature type="domain" description="Helicase C-terminal" evidence="3">
    <location>
        <begin position="391"/>
        <end position="533"/>
    </location>
</feature>
<sequence>MPKSRRGLLDEYTTSVSARKGRGVVNIKLPHQGSACGMSYEVREVDFKEFLCICSSKIKVDQVGLLEDVSSSVYAKTVQLLQDLKSDGEIVQTSNPYAPVLPATASGHRKLQGYIRDSAFEPRRWVAPGQDAIHTAPCGCGLETLEVPFDTVHYRRSTGAYRAGGGLIASLHVMKWLGIDSELELSMVEEAIAAASLHTYKPKVNEIASLETKIGYEFSVKGLLVEATTHLSETEHGTGCYYERLEFLGDSVLDLLITWHLYQSHTEIDPGELTDLRSASVNNESFAQAAVRQDNTVSLPGFKAPKALGGLVESIAGAILIDTKLDLDQVWKDISRFRPDLKLLISSATFDAEKFSDYFDSAPILKIPGRRYPVEIHFTKAPEADYLDAAIVTSLQIHVTQPPGDTLIFLTGQEEIETAEEILKHRTRGLGTKITELIICPTYANLPTELQAKIFEPTPEGARKVVLATNIAETSLTIDGIKYVIDPGFVDKKEIIVWSLKYITGECGILLPLEFNSHTISPSTETIIADEPS</sequence>
<evidence type="ECO:0000313" key="4">
    <source>
        <dbReference type="EMBL" id="KAI5446111.1"/>
    </source>
</evidence>
<dbReference type="Gene3D" id="3.40.50.300">
    <property type="entry name" value="P-loop containing nucleotide triphosphate hydrolases"/>
    <property type="match status" value="1"/>
</dbReference>
<organism evidence="4 5">
    <name type="scientific">Pisum sativum</name>
    <name type="common">Garden pea</name>
    <name type="synonym">Lathyrus oleraceus</name>
    <dbReference type="NCBI Taxonomy" id="3888"/>
    <lineage>
        <taxon>Eukaryota</taxon>
        <taxon>Viridiplantae</taxon>
        <taxon>Streptophyta</taxon>
        <taxon>Embryophyta</taxon>
        <taxon>Tracheophyta</taxon>
        <taxon>Spermatophyta</taxon>
        <taxon>Magnoliopsida</taxon>
        <taxon>eudicotyledons</taxon>
        <taxon>Gunneridae</taxon>
        <taxon>Pentapetalae</taxon>
        <taxon>rosids</taxon>
        <taxon>fabids</taxon>
        <taxon>Fabales</taxon>
        <taxon>Fabaceae</taxon>
        <taxon>Papilionoideae</taxon>
        <taxon>50 kb inversion clade</taxon>
        <taxon>NPAAA clade</taxon>
        <taxon>Hologalegina</taxon>
        <taxon>IRL clade</taxon>
        <taxon>Fabeae</taxon>
        <taxon>Lathyrus</taxon>
    </lineage>
</organism>
<reference evidence="4 5" key="1">
    <citation type="journal article" date="2022" name="Nat. Genet.">
        <title>Improved pea reference genome and pan-genome highlight genomic features and evolutionary characteristics.</title>
        <authorList>
            <person name="Yang T."/>
            <person name="Liu R."/>
            <person name="Luo Y."/>
            <person name="Hu S."/>
            <person name="Wang D."/>
            <person name="Wang C."/>
            <person name="Pandey M.K."/>
            <person name="Ge S."/>
            <person name="Xu Q."/>
            <person name="Li N."/>
            <person name="Li G."/>
            <person name="Huang Y."/>
            <person name="Saxena R.K."/>
            <person name="Ji Y."/>
            <person name="Li M."/>
            <person name="Yan X."/>
            <person name="He Y."/>
            <person name="Liu Y."/>
            <person name="Wang X."/>
            <person name="Xiang C."/>
            <person name="Varshney R.K."/>
            <person name="Ding H."/>
            <person name="Gao S."/>
            <person name="Zong X."/>
        </authorList>
    </citation>
    <scope>NUCLEOTIDE SEQUENCE [LARGE SCALE GENOMIC DNA]</scope>
    <source>
        <strain evidence="4 5">cv. Zhongwan 6</strain>
    </source>
</reference>
<keyword evidence="5" id="KW-1185">Reference proteome</keyword>
<dbReference type="InterPro" id="IPR027417">
    <property type="entry name" value="P-loop_NTPase"/>
</dbReference>
<dbReference type="CDD" id="cd18791">
    <property type="entry name" value="SF2_C_RHA"/>
    <property type="match status" value="1"/>
</dbReference>
<gene>
    <name evidence="4" type="ORF">KIW84_014094</name>
</gene>
<dbReference type="GO" id="GO:0005634">
    <property type="term" value="C:nucleus"/>
    <property type="evidence" value="ECO:0007669"/>
    <property type="project" value="TreeGrafter"/>
</dbReference>
<dbReference type="GO" id="GO:0004525">
    <property type="term" value="F:ribonuclease III activity"/>
    <property type="evidence" value="ECO:0007669"/>
    <property type="project" value="InterPro"/>
</dbReference>
<evidence type="ECO:0000313" key="5">
    <source>
        <dbReference type="Proteomes" id="UP001058974"/>
    </source>
</evidence>
<dbReference type="InterPro" id="IPR000999">
    <property type="entry name" value="RNase_III_dom"/>
</dbReference>
<dbReference type="SUPFAM" id="SSF69065">
    <property type="entry name" value="RNase III domain-like"/>
    <property type="match status" value="1"/>
</dbReference>
<dbReference type="SMART" id="SM00535">
    <property type="entry name" value="RIBOc"/>
    <property type="match status" value="1"/>
</dbReference>
<dbReference type="SUPFAM" id="SSF52540">
    <property type="entry name" value="P-loop containing nucleoside triphosphate hydrolases"/>
    <property type="match status" value="1"/>
</dbReference>
<dbReference type="Pfam" id="PF00636">
    <property type="entry name" value="Ribonuclease_3"/>
    <property type="match status" value="1"/>
</dbReference>
<protein>
    <submittedName>
        <fullName evidence="4">Uncharacterized protein</fullName>
    </submittedName>
</protein>
<evidence type="ECO:0000256" key="1">
    <source>
        <dbReference type="ARBA" id="ARBA00022801"/>
    </source>
</evidence>
<dbReference type="AlphaFoldDB" id="A0A9D5BM89"/>
<dbReference type="Proteomes" id="UP001058974">
    <property type="component" value="Chromosome 1"/>
</dbReference>
<dbReference type="InterPro" id="IPR036389">
    <property type="entry name" value="RNase_III_sf"/>
</dbReference>
<dbReference type="Pfam" id="PF00271">
    <property type="entry name" value="Helicase_C"/>
    <property type="match status" value="1"/>
</dbReference>
<dbReference type="GO" id="GO:0030422">
    <property type="term" value="P:siRNA processing"/>
    <property type="evidence" value="ECO:0007669"/>
    <property type="project" value="TreeGrafter"/>
</dbReference>
<evidence type="ECO:0000259" key="2">
    <source>
        <dbReference type="PROSITE" id="PS50142"/>
    </source>
</evidence>
<accession>A0A9D5BM89</accession>
<dbReference type="EMBL" id="JAMSHJ010000001">
    <property type="protein sequence ID" value="KAI5446111.1"/>
    <property type="molecule type" value="Genomic_DNA"/>
</dbReference>
<dbReference type="InterPro" id="IPR001650">
    <property type="entry name" value="Helicase_C-like"/>
</dbReference>
<dbReference type="PANTHER" id="PTHR14950">
    <property type="entry name" value="DICER-RELATED"/>
    <property type="match status" value="1"/>
</dbReference>
<dbReference type="PROSITE" id="PS50142">
    <property type="entry name" value="RNASE_3_2"/>
    <property type="match status" value="1"/>
</dbReference>
<comment type="caution">
    <text evidence="4">The sequence shown here is derived from an EMBL/GenBank/DDBJ whole genome shotgun (WGS) entry which is preliminary data.</text>
</comment>